<dbReference type="AlphaFoldDB" id="A0A0S7WTV2"/>
<dbReference type="PATRIC" id="fig|1703770.3.peg.1688"/>
<evidence type="ECO:0000313" key="4">
    <source>
        <dbReference type="Proteomes" id="UP000052008"/>
    </source>
</evidence>
<protein>
    <submittedName>
        <fullName evidence="3">Pyruvate ferredoxin oxidoreductase</fullName>
    </submittedName>
</protein>
<sequence>MAEIRVTGFGGQGIIRLGYIIGKAASLYGQQHATLTQSFGPEARGSACSAQVVVSDMPVLYPYITRPDILVAMSQEAYGKYIDNLKEGGQLLFDQDLVSTGELPKSVKAFSIPATRLAEEMGNRIIANIVMLGFFTAVTGLIEPEAVRKAIPGSVPDRFVELNQKAFDVGYNYVKEGAVVAPPEDRS</sequence>
<dbReference type="InterPro" id="IPR002869">
    <property type="entry name" value="Pyrv_flavodox_OxRed_cen"/>
</dbReference>
<accession>A0A0S7WTV2</accession>
<evidence type="ECO:0000313" key="3">
    <source>
        <dbReference type="EMBL" id="KPJ53592.1"/>
    </source>
</evidence>
<dbReference type="Pfam" id="PF01558">
    <property type="entry name" value="POR"/>
    <property type="match status" value="1"/>
</dbReference>
<reference evidence="3 4" key="1">
    <citation type="journal article" date="2015" name="Microbiome">
        <title>Genomic resolution of linkages in carbon, nitrogen, and sulfur cycling among widespread estuary sediment bacteria.</title>
        <authorList>
            <person name="Baker B.J."/>
            <person name="Lazar C.S."/>
            <person name="Teske A.P."/>
            <person name="Dick G.J."/>
        </authorList>
    </citation>
    <scope>NUCLEOTIDE SEQUENCE [LARGE SCALE GENOMIC DNA]</scope>
    <source>
        <strain evidence="3">DG_24</strain>
    </source>
</reference>
<keyword evidence="3" id="KW-0670">Pyruvate</keyword>
<evidence type="ECO:0000259" key="2">
    <source>
        <dbReference type="Pfam" id="PF01558"/>
    </source>
</evidence>
<dbReference type="InterPro" id="IPR019752">
    <property type="entry name" value="Pyrv/ketoisovalerate_OxRed_cat"/>
</dbReference>
<dbReference type="PANTHER" id="PTHR42730:SF1">
    <property type="entry name" value="2-OXOGLUTARATE SYNTHASE SUBUNIT KORC"/>
    <property type="match status" value="1"/>
</dbReference>
<dbReference type="GO" id="GO:0016625">
    <property type="term" value="F:oxidoreductase activity, acting on the aldehyde or oxo group of donors, iron-sulfur protein as acceptor"/>
    <property type="evidence" value="ECO:0007669"/>
    <property type="project" value="InterPro"/>
</dbReference>
<dbReference type="PANTHER" id="PTHR42730">
    <property type="entry name" value="2-OXOGLUTARATE SYNTHASE SUBUNIT KORC"/>
    <property type="match status" value="1"/>
</dbReference>
<gene>
    <name evidence="3" type="ORF">AMJ39_04275</name>
</gene>
<proteinExistence type="predicted"/>
<keyword evidence="1" id="KW-0560">Oxidoreductase</keyword>
<dbReference type="NCBIfam" id="TIGR02175">
    <property type="entry name" value="PorC_KorC"/>
    <property type="match status" value="1"/>
</dbReference>
<comment type="caution">
    <text evidence="3">The sequence shown here is derived from an EMBL/GenBank/DDBJ whole genome shotgun (WGS) entry which is preliminary data.</text>
</comment>
<dbReference type="Gene3D" id="3.40.920.10">
    <property type="entry name" value="Pyruvate-ferredoxin oxidoreductase, PFOR, domain III"/>
    <property type="match status" value="1"/>
</dbReference>
<dbReference type="STRING" id="1703770.AMJ39_04275"/>
<dbReference type="Proteomes" id="UP000052008">
    <property type="component" value="Unassembled WGS sequence"/>
</dbReference>
<organism evidence="3 4">
    <name type="scientific">candidate division TA06 bacterium DG_24</name>
    <dbReference type="NCBI Taxonomy" id="1703770"/>
    <lineage>
        <taxon>Bacteria</taxon>
        <taxon>Bacteria division TA06</taxon>
    </lineage>
</organism>
<feature type="domain" description="Pyruvate/ketoisovalerate oxidoreductase catalytic" evidence="2">
    <location>
        <begin position="10"/>
        <end position="171"/>
    </location>
</feature>
<name>A0A0S7WTV2_UNCT6</name>
<dbReference type="SUPFAM" id="SSF53323">
    <property type="entry name" value="Pyruvate-ferredoxin oxidoreductase, PFOR, domain III"/>
    <property type="match status" value="1"/>
</dbReference>
<evidence type="ECO:0000256" key="1">
    <source>
        <dbReference type="ARBA" id="ARBA00023002"/>
    </source>
</evidence>
<dbReference type="InterPro" id="IPR052554">
    <property type="entry name" value="2-oxoglutarate_synth_KorC"/>
</dbReference>
<dbReference type="EMBL" id="LIZS01000016">
    <property type="protein sequence ID" value="KPJ53592.1"/>
    <property type="molecule type" value="Genomic_DNA"/>
</dbReference>
<dbReference type="InterPro" id="IPR011894">
    <property type="entry name" value="PorC_KorC"/>
</dbReference>